<evidence type="ECO:0000256" key="1">
    <source>
        <dbReference type="ARBA" id="ARBA00004162"/>
    </source>
</evidence>
<dbReference type="AlphaFoldDB" id="A0A662ZGD1"/>
<evidence type="ECO:0000256" key="2">
    <source>
        <dbReference type="ARBA" id="ARBA00005811"/>
    </source>
</evidence>
<evidence type="ECO:0000256" key="4">
    <source>
        <dbReference type="ARBA" id="ARBA00022692"/>
    </source>
</evidence>
<evidence type="ECO:0000313" key="10">
    <source>
        <dbReference type="Proteomes" id="UP000243745"/>
    </source>
</evidence>
<dbReference type="PANTHER" id="PTHR30558">
    <property type="entry name" value="EXBD MEMBRANE COMPONENT OF PMF-DRIVEN MACROMOLECULE IMPORT SYSTEM"/>
    <property type="match status" value="1"/>
</dbReference>
<dbReference type="InterPro" id="IPR003400">
    <property type="entry name" value="ExbD"/>
</dbReference>
<evidence type="ECO:0000256" key="7">
    <source>
        <dbReference type="RuleBase" id="RU003879"/>
    </source>
</evidence>
<dbReference type="OrthoDB" id="9793581at2"/>
<keyword evidence="3" id="KW-1003">Cell membrane</keyword>
<keyword evidence="7" id="KW-0813">Transport</keyword>
<keyword evidence="6 8" id="KW-0472">Membrane</keyword>
<evidence type="ECO:0000256" key="8">
    <source>
        <dbReference type="SAM" id="Phobius"/>
    </source>
</evidence>
<dbReference type="EMBL" id="FOXF01000011">
    <property type="protein sequence ID" value="SFP26692.1"/>
    <property type="molecule type" value="Genomic_DNA"/>
</dbReference>
<comment type="similarity">
    <text evidence="2 7">Belongs to the ExbD/TolR family.</text>
</comment>
<reference evidence="9 10" key="1">
    <citation type="submission" date="2016-10" db="EMBL/GenBank/DDBJ databases">
        <authorList>
            <person name="Varghese N."/>
            <person name="Submissions S."/>
        </authorList>
    </citation>
    <scope>NUCLEOTIDE SEQUENCE [LARGE SCALE GENOMIC DNA]</scope>
    <source>
        <strain evidence="9 10">DSM 1361</strain>
    </source>
</reference>
<keyword evidence="7" id="KW-0653">Protein transport</keyword>
<organism evidence="9 10">
    <name type="scientific">Ruminobacter amylophilus</name>
    <dbReference type="NCBI Taxonomy" id="867"/>
    <lineage>
        <taxon>Bacteria</taxon>
        <taxon>Pseudomonadati</taxon>
        <taxon>Pseudomonadota</taxon>
        <taxon>Gammaproteobacteria</taxon>
        <taxon>Aeromonadales</taxon>
        <taxon>Succinivibrionaceae</taxon>
        <taxon>Ruminobacter</taxon>
    </lineage>
</organism>
<dbReference type="GO" id="GO:0015031">
    <property type="term" value="P:protein transport"/>
    <property type="evidence" value="ECO:0007669"/>
    <property type="project" value="UniProtKB-KW"/>
</dbReference>
<dbReference type="PANTHER" id="PTHR30558:SF3">
    <property type="entry name" value="BIOPOLYMER TRANSPORT PROTEIN EXBD-RELATED"/>
    <property type="match status" value="1"/>
</dbReference>
<sequence>MSNFLYDSDKEDFNIDLTPLIDVIFMLIIFFVLTTSFITTGIKAELPKSEHASSITDSEYLITGFDENGNLMLDRSPCTIEELEQAILENPDREINLYTDRNTPFEKVIRIIDLAKTHRNGRIIITTVNDGEQSGR</sequence>
<keyword evidence="10" id="KW-1185">Reference proteome</keyword>
<accession>A0A662ZGD1</accession>
<evidence type="ECO:0000256" key="3">
    <source>
        <dbReference type="ARBA" id="ARBA00022475"/>
    </source>
</evidence>
<keyword evidence="4 7" id="KW-0812">Transmembrane</keyword>
<dbReference type="Pfam" id="PF02472">
    <property type="entry name" value="ExbD"/>
    <property type="match status" value="1"/>
</dbReference>
<gene>
    <name evidence="9" type="ORF">SAMN02910344_00920</name>
</gene>
<dbReference type="Proteomes" id="UP000243745">
    <property type="component" value="Unassembled WGS sequence"/>
</dbReference>
<evidence type="ECO:0000313" key="9">
    <source>
        <dbReference type="EMBL" id="SFP26692.1"/>
    </source>
</evidence>
<dbReference type="RefSeq" id="WP_051621828.1">
    <property type="nucleotide sequence ID" value="NZ_FOXF01000011.1"/>
</dbReference>
<name>A0A662ZGD1_9GAMM</name>
<feature type="transmembrane region" description="Helical" evidence="8">
    <location>
        <begin position="20"/>
        <end position="42"/>
    </location>
</feature>
<evidence type="ECO:0000256" key="5">
    <source>
        <dbReference type="ARBA" id="ARBA00022989"/>
    </source>
</evidence>
<protein>
    <submittedName>
        <fullName evidence="9">Biopolymer transport protein ExbD</fullName>
    </submittedName>
</protein>
<keyword evidence="5 8" id="KW-1133">Transmembrane helix</keyword>
<proteinExistence type="inferred from homology"/>
<dbReference type="GO" id="GO:0022857">
    <property type="term" value="F:transmembrane transporter activity"/>
    <property type="evidence" value="ECO:0007669"/>
    <property type="project" value="InterPro"/>
</dbReference>
<evidence type="ECO:0000256" key="6">
    <source>
        <dbReference type="ARBA" id="ARBA00023136"/>
    </source>
</evidence>
<dbReference type="GO" id="GO:0005886">
    <property type="term" value="C:plasma membrane"/>
    <property type="evidence" value="ECO:0007669"/>
    <property type="project" value="UniProtKB-SubCell"/>
</dbReference>
<comment type="subcellular location">
    <subcellularLocation>
        <location evidence="1">Cell membrane</location>
        <topology evidence="1">Single-pass membrane protein</topology>
    </subcellularLocation>
    <subcellularLocation>
        <location evidence="7">Cell membrane</location>
        <topology evidence="7">Single-pass type II membrane protein</topology>
    </subcellularLocation>
</comment>